<protein>
    <submittedName>
        <fullName evidence="3">Uncharacterized protein</fullName>
    </submittedName>
</protein>
<dbReference type="EnsemblMetazoa" id="tetur16g02900.1">
    <property type="protein sequence ID" value="tetur16g02900.1"/>
    <property type="gene ID" value="tetur16g02900"/>
</dbReference>
<proteinExistence type="predicted"/>
<reference evidence="4" key="1">
    <citation type="submission" date="2011-08" db="EMBL/GenBank/DDBJ databases">
        <authorList>
            <person name="Rombauts S."/>
        </authorList>
    </citation>
    <scope>NUCLEOTIDE SEQUENCE</scope>
    <source>
        <strain evidence="4">London</strain>
    </source>
</reference>
<evidence type="ECO:0000256" key="1">
    <source>
        <dbReference type="SAM" id="MobiDB-lite"/>
    </source>
</evidence>
<dbReference type="EMBL" id="CAEY01000282">
    <property type="status" value="NOT_ANNOTATED_CDS"/>
    <property type="molecule type" value="Genomic_DNA"/>
</dbReference>
<evidence type="ECO:0000256" key="2">
    <source>
        <dbReference type="SAM" id="SignalP"/>
    </source>
</evidence>
<dbReference type="HOGENOM" id="CLU_2064441_0_0_1"/>
<dbReference type="KEGG" id="tut:107365744"/>
<reference evidence="3" key="2">
    <citation type="submission" date="2015-06" db="UniProtKB">
        <authorList>
            <consortium name="EnsemblMetazoa"/>
        </authorList>
    </citation>
    <scope>IDENTIFICATION</scope>
</reference>
<feature type="chain" id="PRO_5004581533" evidence="2">
    <location>
        <begin position="25"/>
        <end position="125"/>
    </location>
</feature>
<feature type="region of interest" description="Disordered" evidence="1">
    <location>
        <begin position="98"/>
        <end position="125"/>
    </location>
</feature>
<organism evidence="3 4">
    <name type="scientific">Tetranychus urticae</name>
    <name type="common">Two-spotted spider mite</name>
    <dbReference type="NCBI Taxonomy" id="32264"/>
    <lineage>
        <taxon>Eukaryota</taxon>
        <taxon>Metazoa</taxon>
        <taxon>Ecdysozoa</taxon>
        <taxon>Arthropoda</taxon>
        <taxon>Chelicerata</taxon>
        <taxon>Arachnida</taxon>
        <taxon>Acari</taxon>
        <taxon>Acariformes</taxon>
        <taxon>Trombidiformes</taxon>
        <taxon>Prostigmata</taxon>
        <taxon>Eleutherengona</taxon>
        <taxon>Raphignathae</taxon>
        <taxon>Tetranychoidea</taxon>
        <taxon>Tetranychidae</taxon>
        <taxon>Tetranychus</taxon>
    </lineage>
</organism>
<name>T1KP07_TETUR</name>
<feature type="signal peptide" evidence="2">
    <location>
        <begin position="1"/>
        <end position="24"/>
    </location>
</feature>
<accession>T1KP07</accession>
<dbReference type="OrthoDB" id="6340809at2759"/>
<dbReference type="OMA" id="YHESSNR"/>
<keyword evidence="2" id="KW-0732">Signal</keyword>
<dbReference type="AlphaFoldDB" id="T1KP07"/>
<keyword evidence="4" id="KW-1185">Reference proteome</keyword>
<sequence>MELNFKHNLLCTFVLLSILSSVYSSIESTTSVSSEVTYCTYSQACGWIVFDQDKPAMMIKNFCTCSEGHSCVKTYHEPSNRADIYNCRSSIQAEGKERWPTNKHISTANPNGKYSFQRSSDNLSN</sequence>
<feature type="compositionally biased region" description="Polar residues" evidence="1">
    <location>
        <begin position="103"/>
        <end position="125"/>
    </location>
</feature>
<gene>
    <name evidence="3" type="primary">107365744</name>
</gene>
<evidence type="ECO:0000313" key="3">
    <source>
        <dbReference type="EnsemblMetazoa" id="tetur16g02900.1"/>
    </source>
</evidence>
<dbReference type="Proteomes" id="UP000015104">
    <property type="component" value="Unassembled WGS sequence"/>
</dbReference>
<evidence type="ECO:0000313" key="4">
    <source>
        <dbReference type="Proteomes" id="UP000015104"/>
    </source>
</evidence>